<dbReference type="EMBL" id="FOCM01000002">
    <property type="protein sequence ID" value="SEN04707.1"/>
    <property type="molecule type" value="Genomic_DNA"/>
</dbReference>
<dbReference type="CDD" id="cd00130">
    <property type="entry name" value="PAS"/>
    <property type="match status" value="1"/>
</dbReference>
<evidence type="ECO:0000313" key="15">
    <source>
        <dbReference type="EMBL" id="SEN04707.1"/>
    </source>
</evidence>
<dbReference type="Pfam" id="PF03705">
    <property type="entry name" value="CheR_N"/>
    <property type="match status" value="1"/>
</dbReference>
<dbReference type="PANTHER" id="PTHR24422:SF27">
    <property type="entry name" value="PROTEIN-GLUTAMATE O-METHYLTRANSFERASE"/>
    <property type="match status" value="1"/>
</dbReference>
<dbReference type="AlphaFoldDB" id="A0A1H8DDY8"/>
<protein>
    <submittedName>
        <fullName evidence="15">Two-component system, chemotaxis family, CheB/CheR fusion protein</fullName>
    </submittedName>
</protein>
<dbReference type="Pfam" id="PF01739">
    <property type="entry name" value="CheR"/>
    <property type="match status" value="1"/>
</dbReference>
<reference evidence="16" key="1">
    <citation type="submission" date="2016-10" db="EMBL/GenBank/DDBJ databases">
        <authorList>
            <person name="Varghese N."/>
            <person name="Submissions S."/>
        </authorList>
    </citation>
    <scope>NUCLEOTIDE SEQUENCE [LARGE SCALE GENOMIC DNA]</scope>
    <source>
        <strain evidence="16">DSM 26893</strain>
    </source>
</reference>
<evidence type="ECO:0000256" key="9">
    <source>
        <dbReference type="ARBA" id="ARBA00022840"/>
    </source>
</evidence>
<dbReference type="Gene3D" id="3.30.450.20">
    <property type="entry name" value="PAS domain"/>
    <property type="match status" value="2"/>
</dbReference>
<evidence type="ECO:0000256" key="10">
    <source>
        <dbReference type="PROSITE-ProRule" id="PRU00050"/>
    </source>
</evidence>
<evidence type="ECO:0000256" key="11">
    <source>
        <dbReference type="SAM" id="Coils"/>
    </source>
</evidence>
<feature type="active site" evidence="10">
    <location>
        <position position="140"/>
    </location>
</feature>
<proteinExistence type="predicted"/>
<dbReference type="InterPro" id="IPR011102">
    <property type="entry name" value="Sig_transdc_His_kinase_HWE"/>
</dbReference>
<evidence type="ECO:0000256" key="1">
    <source>
        <dbReference type="ARBA" id="ARBA00000085"/>
    </source>
</evidence>
<evidence type="ECO:0000313" key="16">
    <source>
        <dbReference type="Proteomes" id="UP000199372"/>
    </source>
</evidence>
<feature type="domain" description="CheR-type methyltransferase" evidence="14">
    <location>
        <begin position="222"/>
        <end position="475"/>
    </location>
</feature>
<dbReference type="GO" id="GO:0004673">
    <property type="term" value="F:protein histidine kinase activity"/>
    <property type="evidence" value="ECO:0007669"/>
    <property type="project" value="UniProtKB-EC"/>
</dbReference>
<evidence type="ECO:0000256" key="6">
    <source>
        <dbReference type="ARBA" id="ARBA00022691"/>
    </source>
</evidence>
<dbReference type="GO" id="GO:0005524">
    <property type="term" value="F:ATP binding"/>
    <property type="evidence" value="ECO:0007669"/>
    <property type="project" value="UniProtKB-KW"/>
</dbReference>
<dbReference type="SUPFAM" id="SSF47757">
    <property type="entry name" value="Chemotaxis receptor methyltransferase CheR, N-terminal domain"/>
    <property type="match status" value="1"/>
</dbReference>
<keyword evidence="11" id="KW-0175">Coiled coil</keyword>
<keyword evidence="5" id="KW-0808">Transferase</keyword>
<sequence length="1141" mass="128648">MIEDRPRYDQHNLPVVGIGASAGGLEALREMFSAFREPADMAFVVVQHLDPTHESLMAQLIERYTDMAVSQAAGGEVLEANHIYVIPPGNGLAIEQGVLKLTEFVDPRGMRRPIDDFLESLAHDKRGNSACVILSGTGADGSRGMRAIMEQGGLCLVQEPSTARYDGMPTSAIRTGLVDVVSEPDGIIEHLSRFFDRTEMQTTARSAKIDSPDYIDALCDRLRETVGHDFSSYKRPTLVRRVARRMQVLGIDDGMEYLRFTQSNLEECNLLFRDLLINVTRFFRDTEHFEKLNAEVIEPLVANARNGEEIRLWVPGCSSGEEAFTYAIYFIEAIRKHDVRPYVQIFATDIDDKMLDLGRACTFPLSALTDIPAEFRDKYTIVNQDNFSLIPQVRDMVRFSLHSLIKDPPFSKIDLVSCRNLLIYLNEEIQAQVVPLFHFALRKDAYLFLGSSEAIGRFEDLFETIDQSARIFRRKSVRSHYSLQLARGSTRDGERRAATPYRERSRPREDATESAALRRLAEAYAPVSMLIDDQGNLLQKWGRVGRYLDFPDRVERYVHVPSLARPGLREVLGAMLRESRTEARRVTLPEVEIATEFGKIPCSVAAEPIEMTSTLLVIRETGPLQPFEGDEMTEVDPQNGQLRYLEEELQSARHRLSSTVEELETTNEELKSSNEEMMSMNEELQSTNEELTTVNDELKNKVDELTVANADLKNFFGSTELVVMVVDRDLRLRSYTDPAEDLFNLSKHSVGKSLSDIPSKLTDQEYLDMASAAAGRNESGEYRSQTEDRTFVARVVPYRRLDGETDGATLIFTDVTNILMLERNLKEQQERLGLALDVAGIGVWEYEPKSDAITLDETERTLLDLSQDTNEDSMDVILEKLPEEDRNRVNSALRRAMDGDRDFDEVFRIELRDGGTRWLHGMGRRVPAGSERKFIGVTYDVSPERELLAQRELLIREMHHRVKNLFAVVSSLISVSARDVKDVESFAATLRGRLQALDRSHSLSTGLDEVNEFALRDVIDAVLSPVLDDHSIQIDGTDVLIGRERLTPLALIFHEWITNSMKYGALAVDGGTLRIDWTDADGKIDLNWLEDGVADDVPDGSGFGTRLVSATAHQLSGEVEAERLDSGYRRRLVFSAMDGDD</sequence>
<dbReference type="SUPFAM" id="SSF53335">
    <property type="entry name" value="S-adenosyl-L-methionine-dependent methyltransferases"/>
    <property type="match status" value="1"/>
</dbReference>
<dbReference type="InterPro" id="IPR000673">
    <property type="entry name" value="Sig_transdc_resp-reg_Me-estase"/>
</dbReference>
<keyword evidence="6" id="KW-0949">S-adenosyl-L-methionine</keyword>
<dbReference type="SUPFAM" id="SSF52738">
    <property type="entry name" value="Methylesterase CheB, C-terminal domain"/>
    <property type="match status" value="1"/>
</dbReference>
<dbReference type="InterPro" id="IPR035965">
    <property type="entry name" value="PAS-like_dom_sf"/>
</dbReference>
<feature type="coiled-coil region" evidence="11">
    <location>
        <begin position="642"/>
        <end position="715"/>
    </location>
</feature>
<dbReference type="PRINTS" id="PR00996">
    <property type="entry name" value="CHERMTFRASE"/>
</dbReference>
<feature type="active site" evidence="10">
    <location>
        <position position="21"/>
    </location>
</feature>
<feature type="domain" description="CheB-type methylesterase" evidence="13">
    <location>
        <begin position="15"/>
        <end position="198"/>
    </location>
</feature>
<feature type="active site" evidence="10">
    <location>
        <position position="48"/>
    </location>
</feature>
<dbReference type="SUPFAM" id="SSF55785">
    <property type="entry name" value="PYP-like sensor domain (PAS domain)"/>
    <property type="match status" value="2"/>
</dbReference>
<dbReference type="SMART" id="SM00138">
    <property type="entry name" value="MeTrc"/>
    <property type="match status" value="1"/>
</dbReference>
<evidence type="ECO:0000259" key="13">
    <source>
        <dbReference type="PROSITE" id="PS50122"/>
    </source>
</evidence>
<feature type="compositionally biased region" description="Basic and acidic residues" evidence="12">
    <location>
        <begin position="489"/>
        <end position="511"/>
    </location>
</feature>
<dbReference type="InterPro" id="IPR000780">
    <property type="entry name" value="CheR_MeTrfase"/>
</dbReference>
<dbReference type="Pfam" id="PF01339">
    <property type="entry name" value="CheB_methylest"/>
    <property type="match status" value="1"/>
</dbReference>
<dbReference type="PROSITE" id="PS50122">
    <property type="entry name" value="CHEB"/>
    <property type="match status" value="1"/>
</dbReference>
<dbReference type="PROSITE" id="PS50123">
    <property type="entry name" value="CHER"/>
    <property type="match status" value="1"/>
</dbReference>
<organism evidence="15 16">
    <name type="scientific">Palleronia pelagia</name>
    <dbReference type="NCBI Taxonomy" id="387096"/>
    <lineage>
        <taxon>Bacteria</taxon>
        <taxon>Pseudomonadati</taxon>
        <taxon>Pseudomonadota</taxon>
        <taxon>Alphaproteobacteria</taxon>
        <taxon>Rhodobacterales</taxon>
        <taxon>Roseobacteraceae</taxon>
        <taxon>Palleronia</taxon>
    </lineage>
</organism>
<dbReference type="GO" id="GO:0006935">
    <property type="term" value="P:chemotaxis"/>
    <property type="evidence" value="ECO:0007669"/>
    <property type="project" value="UniProtKB-UniRule"/>
</dbReference>
<evidence type="ECO:0000256" key="2">
    <source>
        <dbReference type="ARBA" id="ARBA00001541"/>
    </source>
</evidence>
<dbReference type="GO" id="GO:0008984">
    <property type="term" value="F:protein-glutamate methylesterase activity"/>
    <property type="evidence" value="ECO:0007669"/>
    <property type="project" value="InterPro"/>
</dbReference>
<keyword evidence="10" id="KW-0378">Hydrolase</keyword>
<keyword evidence="4" id="KW-0489">Methyltransferase</keyword>
<evidence type="ECO:0000256" key="3">
    <source>
        <dbReference type="ARBA" id="ARBA00022553"/>
    </source>
</evidence>
<dbReference type="Pfam" id="PF07536">
    <property type="entry name" value="HWE_HK"/>
    <property type="match status" value="1"/>
</dbReference>
<dbReference type="InterPro" id="IPR022641">
    <property type="entry name" value="CheR_N"/>
</dbReference>
<dbReference type="OrthoDB" id="9816309at2"/>
<dbReference type="InterPro" id="IPR036804">
    <property type="entry name" value="CheR_N_sf"/>
</dbReference>
<dbReference type="InterPro" id="IPR035909">
    <property type="entry name" value="CheB_C"/>
</dbReference>
<dbReference type="InterPro" id="IPR000014">
    <property type="entry name" value="PAS"/>
</dbReference>
<keyword evidence="16" id="KW-1185">Reference proteome</keyword>
<dbReference type="Gene3D" id="3.40.50.150">
    <property type="entry name" value="Vaccinia Virus protein VP39"/>
    <property type="match status" value="1"/>
</dbReference>
<dbReference type="RefSeq" id="WP_091844621.1">
    <property type="nucleotide sequence ID" value="NZ_FOCM01000002.1"/>
</dbReference>
<dbReference type="Pfam" id="PF08447">
    <property type="entry name" value="PAS_3"/>
    <property type="match status" value="1"/>
</dbReference>
<dbReference type="CDD" id="cd16434">
    <property type="entry name" value="CheB-CheR_fusion"/>
    <property type="match status" value="1"/>
</dbReference>
<evidence type="ECO:0000256" key="4">
    <source>
        <dbReference type="ARBA" id="ARBA00022603"/>
    </source>
</evidence>
<dbReference type="Pfam" id="PF13596">
    <property type="entry name" value="PAS_10"/>
    <property type="match status" value="1"/>
</dbReference>
<dbReference type="InterPro" id="IPR050903">
    <property type="entry name" value="Bact_Chemotaxis_MeTrfase"/>
</dbReference>
<evidence type="ECO:0000256" key="5">
    <source>
        <dbReference type="ARBA" id="ARBA00022679"/>
    </source>
</evidence>
<dbReference type="InterPro" id="IPR036890">
    <property type="entry name" value="HATPase_C_sf"/>
</dbReference>
<keyword evidence="10" id="KW-0145">Chemotaxis</keyword>
<dbReference type="Proteomes" id="UP000199372">
    <property type="component" value="Unassembled WGS sequence"/>
</dbReference>
<dbReference type="Gene3D" id="3.30.565.10">
    <property type="entry name" value="Histidine kinase-like ATPase, C-terminal domain"/>
    <property type="match status" value="1"/>
</dbReference>
<dbReference type="Gene3D" id="3.40.50.180">
    <property type="entry name" value="Methylesterase CheB, C-terminal domain"/>
    <property type="match status" value="1"/>
</dbReference>
<evidence type="ECO:0000256" key="8">
    <source>
        <dbReference type="ARBA" id="ARBA00022777"/>
    </source>
</evidence>
<dbReference type="PANTHER" id="PTHR24422">
    <property type="entry name" value="CHEMOTAXIS PROTEIN METHYLTRANSFERASE"/>
    <property type="match status" value="1"/>
</dbReference>
<gene>
    <name evidence="15" type="ORF">SAMN04488011_102287</name>
</gene>
<evidence type="ECO:0000256" key="7">
    <source>
        <dbReference type="ARBA" id="ARBA00022741"/>
    </source>
</evidence>
<evidence type="ECO:0000256" key="12">
    <source>
        <dbReference type="SAM" id="MobiDB-lite"/>
    </source>
</evidence>
<dbReference type="GO" id="GO:0008983">
    <property type="term" value="F:protein-glutamate O-methyltransferase activity"/>
    <property type="evidence" value="ECO:0007669"/>
    <property type="project" value="UniProtKB-EC"/>
</dbReference>
<keyword evidence="9" id="KW-0067">ATP-binding</keyword>
<comment type="catalytic activity">
    <reaction evidence="1">
        <text>ATP + protein L-histidine = ADP + protein N-phospho-L-histidine.</text>
        <dbReference type="EC" id="2.7.13.3"/>
    </reaction>
</comment>
<name>A0A1H8DDY8_9RHOB</name>
<keyword evidence="8" id="KW-0418">Kinase</keyword>
<evidence type="ECO:0000259" key="14">
    <source>
        <dbReference type="PROSITE" id="PS50123"/>
    </source>
</evidence>
<dbReference type="GO" id="GO:0000156">
    <property type="term" value="F:phosphorelay response regulator activity"/>
    <property type="evidence" value="ECO:0007669"/>
    <property type="project" value="InterPro"/>
</dbReference>
<comment type="catalytic activity">
    <reaction evidence="2">
        <text>L-glutamyl-[protein] + S-adenosyl-L-methionine = [protein]-L-glutamate 5-O-methyl ester + S-adenosyl-L-homocysteine</text>
        <dbReference type="Rhea" id="RHEA:24452"/>
        <dbReference type="Rhea" id="RHEA-COMP:10208"/>
        <dbReference type="Rhea" id="RHEA-COMP:10311"/>
        <dbReference type="ChEBI" id="CHEBI:29973"/>
        <dbReference type="ChEBI" id="CHEBI:57856"/>
        <dbReference type="ChEBI" id="CHEBI:59789"/>
        <dbReference type="ChEBI" id="CHEBI:82795"/>
        <dbReference type="EC" id="2.1.1.80"/>
    </reaction>
</comment>
<dbReference type="Gene3D" id="1.10.155.10">
    <property type="entry name" value="Chemotaxis receptor methyltransferase CheR, N-terminal domain"/>
    <property type="match status" value="1"/>
</dbReference>
<feature type="region of interest" description="Disordered" evidence="12">
    <location>
        <begin position="487"/>
        <end position="512"/>
    </location>
</feature>
<dbReference type="SMART" id="SM00911">
    <property type="entry name" value="HWE_HK"/>
    <property type="match status" value="1"/>
</dbReference>
<dbReference type="InterPro" id="IPR022642">
    <property type="entry name" value="CheR_C"/>
</dbReference>
<dbReference type="InterPro" id="IPR013655">
    <property type="entry name" value="PAS_fold_3"/>
</dbReference>
<keyword evidence="3" id="KW-0597">Phosphoprotein</keyword>
<dbReference type="GO" id="GO:0005737">
    <property type="term" value="C:cytoplasm"/>
    <property type="evidence" value="ECO:0007669"/>
    <property type="project" value="InterPro"/>
</dbReference>
<dbReference type="InterPro" id="IPR029063">
    <property type="entry name" value="SAM-dependent_MTases_sf"/>
</dbReference>
<keyword evidence="7" id="KW-0547">Nucleotide-binding</keyword>
<dbReference type="GO" id="GO:0032259">
    <property type="term" value="P:methylation"/>
    <property type="evidence" value="ECO:0007669"/>
    <property type="project" value="UniProtKB-KW"/>
</dbReference>
<accession>A0A1H8DDY8</accession>